<dbReference type="Proteomes" id="UP000691718">
    <property type="component" value="Unassembled WGS sequence"/>
</dbReference>
<organism evidence="1 2">
    <name type="scientific">Parnassius apollo</name>
    <name type="common">Apollo butterfly</name>
    <name type="synonym">Papilio apollo</name>
    <dbReference type="NCBI Taxonomy" id="110799"/>
    <lineage>
        <taxon>Eukaryota</taxon>
        <taxon>Metazoa</taxon>
        <taxon>Ecdysozoa</taxon>
        <taxon>Arthropoda</taxon>
        <taxon>Hexapoda</taxon>
        <taxon>Insecta</taxon>
        <taxon>Pterygota</taxon>
        <taxon>Neoptera</taxon>
        <taxon>Endopterygota</taxon>
        <taxon>Lepidoptera</taxon>
        <taxon>Glossata</taxon>
        <taxon>Ditrysia</taxon>
        <taxon>Papilionoidea</taxon>
        <taxon>Papilionidae</taxon>
        <taxon>Parnassiinae</taxon>
        <taxon>Parnassini</taxon>
        <taxon>Parnassius</taxon>
        <taxon>Parnassius</taxon>
    </lineage>
</organism>
<keyword evidence="2" id="KW-1185">Reference proteome</keyword>
<reference evidence="1" key="1">
    <citation type="submission" date="2021-04" db="EMBL/GenBank/DDBJ databases">
        <authorList>
            <person name="Tunstrom K."/>
        </authorList>
    </citation>
    <scope>NUCLEOTIDE SEQUENCE</scope>
</reference>
<name>A0A8S3XNV4_PARAO</name>
<protein>
    <submittedName>
        <fullName evidence="1">(apollo) hypothetical protein</fullName>
    </submittedName>
</protein>
<accession>A0A8S3XNV4</accession>
<sequence>MVSEYGVLKLHSSRQKHTKAMSAIPSKTKQRNIMSAFVTKGVMSKNKVVTATEIKLAGFLVEHNIAFQTADHMSDLINGILEDFGVEHKIAMKRTKATAVITEVIGESEKSSLAEKLKTEKFSVMPDESTDVSTHKASCIIVRYYDVEENKIVSKFWDLCKIFSSDHEKTAEEGATGENLFNILMKSFSDRDISTKKYDFEKNRFWCRRLQRDDGWE</sequence>
<evidence type="ECO:0000313" key="1">
    <source>
        <dbReference type="EMBL" id="CAG5029604.1"/>
    </source>
</evidence>
<evidence type="ECO:0000313" key="2">
    <source>
        <dbReference type="Proteomes" id="UP000691718"/>
    </source>
</evidence>
<dbReference type="EMBL" id="CAJQZP010001207">
    <property type="protein sequence ID" value="CAG5029604.1"/>
    <property type="molecule type" value="Genomic_DNA"/>
</dbReference>
<dbReference type="PANTHER" id="PTHR37162:SF1">
    <property type="entry name" value="BED-TYPE DOMAIN-CONTAINING PROTEIN"/>
    <property type="match status" value="1"/>
</dbReference>
<proteinExistence type="predicted"/>
<dbReference type="OrthoDB" id="6159421at2759"/>
<gene>
    <name evidence="1" type="ORF">PAPOLLO_LOCUS19275</name>
</gene>
<dbReference type="PANTHER" id="PTHR37162">
    <property type="entry name" value="HAT FAMILY DIMERISATION DOMAINCONTAINING PROTEIN-RELATED"/>
    <property type="match status" value="1"/>
</dbReference>
<comment type="caution">
    <text evidence="1">The sequence shown here is derived from an EMBL/GenBank/DDBJ whole genome shotgun (WGS) entry which is preliminary data.</text>
</comment>
<dbReference type="AlphaFoldDB" id="A0A8S3XNV4"/>